<keyword evidence="4" id="KW-1185">Reference proteome</keyword>
<evidence type="ECO:0000313" key="3">
    <source>
        <dbReference type="EMBL" id="PSR87417.1"/>
    </source>
</evidence>
<dbReference type="InParanoid" id="A0A2T3A9W6"/>
<reference evidence="3 4" key="1">
    <citation type="journal article" date="2018" name="Mycol. Prog.">
        <title>Coniella lustricola, a new species from submerged detritus.</title>
        <authorList>
            <person name="Raudabaugh D.B."/>
            <person name="Iturriaga T."/>
            <person name="Carver A."/>
            <person name="Mondo S."/>
            <person name="Pangilinan J."/>
            <person name="Lipzen A."/>
            <person name="He G."/>
            <person name="Amirebrahimi M."/>
            <person name="Grigoriev I.V."/>
            <person name="Miller A.N."/>
        </authorList>
    </citation>
    <scope>NUCLEOTIDE SEQUENCE [LARGE SCALE GENOMIC DNA]</scope>
    <source>
        <strain evidence="3 4">B22-T-1</strain>
    </source>
</reference>
<name>A0A2T3A9W6_9PEZI</name>
<organism evidence="3 4">
    <name type="scientific">Coniella lustricola</name>
    <dbReference type="NCBI Taxonomy" id="2025994"/>
    <lineage>
        <taxon>Eukaryota</taxon>
        <taxon>Fungi</taxon>
        <taxon>Dikarya</taxon>
        <taxon>Ascomycota</taxon>
        <taxon>Pezizomycotina</taxon>
        <taxon>Sordariomycetes</taxon>
        <taxon>Sordariomycetidae</taxon>
        <taxon>Diaporthales</taxon>
        <taxon>Schizoparmaceae</taxon>
        <taxon>Coniella</taxon>
    </lineage>
</organism>
<dbReference type="Proteomes" id="UP000241462">
    <property type="component" value="Unassembled WGS sequence"/>
</dbReference>
<feature type="transmembrane region" description="Helical" evidence="2">
    <location>
        <begin position="40"/>
        <end position="62"/>
    </location>
</feature>
<evidence type="ECO:0000313" key="4">
    <source>
        <dbReference type="Proteomes" id="UP000241462"/>
    </source>
</evidence>
<dbReference type="Pfam" id="PF12273">
    <property type="entry name" value="RCR"/>
    <property type="match status" value="1"/>
</dbReference>
<keyword evidence="2" id="KW-1133">Transmembrane helix</keyword>
<evidence type="ECO:0000256" key="2">
    <source>
        <dbReference type="SAM" id="Phobius"/>
    </source>
</evidence>
<dbReference type="InterPro" id="IPR020999">
    <property type="entry name" value="Chitin_synth_reg_RCR"/>
</dbReference>
<keyword evidence="2" id="KW-0812">Transmembrane</keyword>
<dbReference type="AlphaFoldDB" id="A0A2T3A9W6"/>
<protein>
    <recommendedName>
        <fullName evidence="5">Chitin synthesis regulation, congo red resistance, RCR protein</fullName>
    </recommendedName>
</protein>
<feature type="region of interest" description="Disordered" evidence="1">
    <location>
        <begin position="114"/>
        <end position="161"/>
    </location>
</feature>
<keyword evidence="2" id="KW-0472">Membrane</keyword>
<dbReference type="OrthoDB" id="5400539at2759"/>
<gene>
    <name evidence="3" type="ORF">BD289DRAFT_482150</name>
</gene>
<dbReference type="EMBL" id="KZ678429">
    <property type="protein sequence ID" value="PSR87417.1"/>
    <property type="molecule type" value="Genomic_DNA"/>
</dbReference>
<sequence>MDAPTLVQRQTAATTTEVPAGFVEENGRLVPFWYTRTGEIIKWSVFLGLFVIFMVYWIVGYAHAKRRIRRGQAPMAYHRWLISSNTPSQGYPTYRAELQPQYYNMQPNMVPPPPMYDPAGRPPIYEGPAGGSKAAPSQQPMYRPADEEYGAPAGPPPARTS</sequence>
<evidence type="ECO:0008006" key="5">
    <source>
        <dbReference type="Google" id="ProtNLM"/>
    </source>
</evidence>
<proteinExistence type="predicted"/>
<accession>A0A2T3A9W6</accession>
<evidence type="ECO:0000256" key="1">
    <source>
        <dbReference type="SAM" id="MobiDB-lite"/>
    </source>
</evidence>